<organism evidence="5 6">
    <name type="scientific">Lonsdalea quercina</name>
    <dbReference type="NCBI Taxonomy" id="71657"/>
    <lineage>
        <taxon>Bacteria</taxon>
        <taxon>Pseudomonadati</taxon>
        <taxon>Pseudomonadota</taxon>
        <taxon>Gammaproteobacteria</taxon>
        <taxon>Enterobacterales</taxon>
        <taxon>Pectobacteriaceae</taxon>
        <taxon>Lonsdalea</taxon>
    </lineage>
</organism>
<dbReference type="STRING" id="71657.SAMN02982996_02867"/>
<protein>
    <submittedName>
        <fullName evidence="5">Branched-chain amino acid transport system substrate-binding protein</fullName>
    </submittedName>
</protein>
<evidence type="ECO:0000256" key="1">
    <source>
        <dbReference type="ARBA" id="ARBA00010062"/>
    </source>
</evidence>
<name>A0A1H4F0N7_9GAMM</name>
<dbReference type="Pfam" id="PF13458">
    <property type="entry name" value="Peripla_BP_6"/>
    <property type="match status" value="1"/>
</dbReference>
<evidence type="ECO:0000313" key="6">
    <source>
        <dbReference type="Proteomes" id="UP000187280"/>
    </source>
</evidence>
<dbReference type="GeneID" id="97765709"/>
<proteinExistence type="inferred from homology"/>
<evidence type="ECO:0000256" key="3">
    <source>
        <dbReference type="SAM" id="SignalP"/>
    </source>
</evidence>
<evidence type="ECO:0000256" key="2">
    <source>
        <dbReference type="ARBA" id="ARBA00022729"/>
    </source>
</evidence>
<dbReference type="eggNOG" id="COG0683">
    <property type="taxonomic scope" value="Bacteria"/>
</dbReference>
<feature type="chain" id="PRO_5010534293" evidence="3">
    <location>
        <begin position="29"/>
        <end position="370"/>
    </location>
</feature>
<dbReference type="Proteomes" id="UP000187280">
    <property type="component" value="Unassembled WGS sequence"/>
</dbReference>
<accession>A0A1H4F0N7</accession>
<dbReference type="InterPro" id="IPR051010">
    <property type="entry name" value="BCAA_transport"/>
</dbReference>
<evidence type="ECO:0000259" key="4">
    <source>
        <dbReference type="Pfam" id="PF13458"/>
    </source>
</evidence>
<dbReference type="InterPro" id="IPR028082">
    <property type="entry name" value="Peripla_BP_I"/>
</dbReference>
<dbReference type="EMBL" id="FNQS01000011">
    <property type="protein sequence ID" value="SEA90823.1"/>
    <property type="molecule type" value="Genomic_DNA"/>
</dbReference>
<comment type="similarity">
    <text evidence="1">Belongs to the leucine-binding protein family.</text>
</comment>
<dbReference type="PANTHER" id="PTHR30483">
    <property type="entry name" value="LEUCINE-SPECIFIC-BINDING PROTEIN"/>
    <property type="match status" value="1"/>
</dbReference>
<evidence type="ECO:0000313" key="5">
    <source>
        <dbReference type="EMBL" id="SEA90823.1"/>
    </source>
</evidence>
<dbReference type="SUPFAM" id="SSF53822">
    <property type="entry name" value="Periplasmic binding protein-like I"/>
    <property type="match status" value="1"/>
</dbReference>
<keyword evidence="2 3" id="KW-0732">Signal</keyword>
<reference evidence="5 6" key="1">
    <citation type="submission" date="2016-10" db="EMBL/GenBank/DDBJ databases">
        <authorList>
            <person name="de Groot N.N."/>
        </authorList>
    </citation>
    <scope>NUCLEOTIDE SEQUENCE [LARGE SCALE GENOMIC DNA]</scope>
    <source>
        <strain evidence="5 6">ATCC 29281</strain>
    </source>
</reference>
<gene>
    <name evidence="5" type="ORF">SAMN02982996_02867</name>
</gene>
<dbReference type="PANTHER" id="PTHR30483:SF6">
    <property type="entry name" value="PERIPLASMIC BINDING PROTEIN OF ABC TRANSPORTER FOR NATURAL AMINO ACIDS"/>
    <property type="match status" value="1"/>
</dbReference>
<dbReference type="RefSeq" id="WP_026742011.1">
    <property type="nucleotide sequence ID" value="NZ_FNQS01000011.1"/>
</dbReference>
<dbReference type="InterPro" id="IPR028081">
    <property type="entry name" value="Leu-bd"/>
</dbReference>
<feature type="signal peptide" evidence="3">
    <location>
        <begin position="1"/>
        <end position="28"/>
    </location>
</feature>
<dbReference type="AlphaFoldDB" id="A0A1H4F0N7"/>
<keyword evidence="6" id="KW-1185">Reference proteome</keyword>
<dbReference type="CDD" id="cd06346">
    <property type="entry name" value="PBP1_ABC_ligand_binding-like"/>
    <property type="match status" value="1"/>
</dbReference>
<feature type="domain" description="Leucine-binding protein" evidence="4">
    <location>
        <begin position="30"/>
        <end position="363"/>
    </location>
</feature>
<sequence length="370" mass="39570">MTVHFRQALLASALLGGALFGATLPAQADVTVGAILPLTGVSATIGEDMRRGIELAVDEVNAHGGVNGQKLAVMIEDSAGSPVTALDAVRKLTQVNNVPLVAGEFSSSVTIPVGQYLVKNQRVHINITSSSTDMRNVGKYSYSVIGLADLATRFSAKDVYEMGYRKVAFVAPNGAYGQSMLDQFSKDFQALGGKVAAKMLYTGGQSSYRRELSQLSRVKPDAYVYTTYGQDAVVLNRESYELGLNKTPWYGMYLTMSTANTPAEYIEGRVGMEVAGTGDQGQGYIDRFKQRYGTAPQSAYSSYAYDSITLAAAAINKAGSADPAALQVAMLNVAPHFDGVTGPLNLGADNQRQTQPYKKVKIVNGIQELR</sequence>
<dbReference type="Gene3D" id="3.40.50.2300">
    <property type="match status" value="2"/>
</dbReference>